<reference evidence="2" key="1">
    <citation type="submission" date="2024-05" db="EMBL/GenBank/DDBJ databases">
        <title>Planctomycetes of the genus Singulisphaera possess chitinolytic capabilities.</title>
        <authorList>
            <person name="Ivanova A."/>
        </authorList>
    </citation>
    <scope>NUCLEOTIDE SEQUENCE</scope>
    <source>
        <strain evidence="2">Ch08T</strain>
    </source>
</reference>
<keyword evidence="1" id="KW-0472">Membrane</keyword>
<feature type="transmembrane region" description="Helical" evidence="1">
    <location>
        <begin position="12"/>
        <end position="30"/>
    </location>
</feature>
<keyword evidence="1" id="KW-0812">Transmembrane</keyword>
<feature type="transmembrane region" description="Helical" evidence="1">
    <location>
        <begin position="74"/>
        <end position="101"/>
    </location>
</feature>
<keyword evidence="1" id="KW-1133">Transmembrane helix</keyword>
<dbReference type="AlphaFoldDB" id="A0AAU7C8P0"/>
<accession>A0AAU7C8P0</accession>
<sequence>MIKTIWRRLTLSLPLVPVGCALIATALFFSQGGFGGGHGDADFAIGVLGLPSVALLERGLPIPHILESSDLLMIIWYPALLNSLFFWCPLACFISLVGRLLRKR</sequence>
<evidence type="ECO:0000256" key="1">
    <source>
        <dbReference type="SAM" id="Phobius"/>
    </source>
</evidence>
<dbReference type="EMBL" id="CP155447">
    <property type="protein sequence ID" value="XBH01485.1"/>
    <property type="molecule type" value="Genomic_DNA"/>
</dbReference>
<proteinExistence type="predicted"/>
<gene>
    <name evidence="2" type="ORF">V5E97_24395</name>
</gene>
<organism evidence="2">
    <name type="scientific">Singulisphaera sp. Ch08</name>
    <dbReference type="NCBI Taxonomy" id="3120278"/>
    <lineage>
        <taxon>Bacteria</taxon>
        <taxon>Pseudomonadati</taxon>
        <taxon>Planctomycetota</taxon>
        <taxon>Planctomycetia</taxon>
        <taxon>Isosphaerales</taxon>
        <taxon>Isosphaeraceae</taxon>
        <taxon>Singulisphaera</taxon>
    </lineage>
</organism>
<protein>
    <submittedName>
        <fullName evidence="2">Uncharacterized protein</fullName>
    </submittedName>
</protein>
<dbReference type="RefSeq" id="WP_406694211.1">
    <property type="nucleotide sequence ID" value="NZ_CP155447.1"/>
</dbReference>
<name>A0AAU7C8P0_9BACT</name>
<evidence type="ECO:0000313" key="2">
    <source>
        <dbReference type="EMBL" id="XBH01485.1"/>
    </source>
</evidence>